<accession>I4B9N5</accession>
<organism evidence="1 2">
    <name type="scientific">Turneriella parva (strain ATCC BAA-1111 / DSM 21527 / NCTC 11395 / H)</name>
    <name type="common">Leptospira parva</name>
    <dbReference type="NCBI Taxonomy" id="869212"/>
    <lineage>
        <taxon>Bacteria</taxon>
        <taxon>Pseudomonadati</taxon>
        <taxon>Spirochaetota</taxon>
        <taxon>Spirochaetia</taxon>
        <taxon>Leptospirales</taxon>
        <taxon>Leptospiraceae</taxon>
        <taxon>Turneriella</taxon>
    </lineage>
</organism>
<dbReference type="OrthoDB" id="9554122at2"/>
<reference evidence="1 2" key="1">
    <citation type="submission" date="2012-06" db="EMBL/GenBank/DDBJ databases">
        <title>The complete chromosome of genome of Turneriella parva DSM 21527.</title>
        <authorList>
            <consortium name="US DOE Joint Genome Institute (JGI-PGF)"/>
            <person name="Lucas S."/>
            <person name="Han J."/>
            <person name="Lapidus A."/>
            <person name="Bruce D."/>
            <person name="Goodwin L."/>
            <person name="Pitluck S."/>
            <person name="Peters L."/>
            <person name="Kyrpides N."/>
            <person name="Mavromatis K."/>
            <person name="Ivanova N."/>
            <person name="Mikhailova N."/>
            <person name="Chertkov O."/>
            <person name="Detter J.C."/>
            <person name="Tapia R."/>
            <person name="Han C."/>
            <person name="Land M."/>
            <person name="Hauser L."/>
            <person name="Markowitz V."/>
            <person name="Cheng J.-F."/>
            <person name="Hugenholtz P."/>
            <person name="Woyke T."/>
            <person name="Wu D."/>
            <person name="Gronow S."/>
            <person name="Wellnitz S."/>
            <person name="Brambilla E."/>
            <person name="Klenk H.-P."/>
            <person name="Eisen J.A."/>
        </authorList>
    </citation>
    <scope>NUCLEOTIDE SEQUENCE [LARGE SCALE GENOMIC DNA]</scope>
    <source>
        <strain evidence="2">ATCC BAA-1111 / DSM 21527 / NCTC 11395 / H</strain>
    </source>
</reference>
<evidence type="ECO:0000313" key="2">
    <source>
        <dbReference type="Proteomes" id="UP000006048"/>
    </source>
</evidence>
<dbReference type="STRING" id="869212.Turpa_3354"/>
<sequence length="116" mass="12913">MKQLQPIETVLSYDYTRHLGPRFDSAGIKIEILPSNTSLEVIADPNLRNPEYFEAAKRGVFEGLELIFPNEKFTGKIIIRDLIAHEVHSSEVAFLRGAKALVASIPGLLAEIRPKA</sequence>
<dbReference type="RefSeq" id="WP_014804488.1">
    <property type="nucleotide sequence ID" value="NC_018020.1"/>
</dbReference>
<dbReference type="EMBL" id="CP002959">
    <property type="protein sequence ID" value="AFM13992.1"/>
    <property type="molecule type" value="Genomic_DNA"/>
</dbReference>
<gene>
    <name evidence="1" type="ordered locus">Turpa_3354</name>
</gene>
<keyword evidence="2" id="KW-1185">Reference proteome</keyword>
<dbReference type="Proteomes" id="UP000006048">
    <property type="component" value="Chromosome"/>
</dbReference>
<evidence type="ECO:0000313" key="1">
    <source>
        <dbReference type="EMBL" id="AFM13992.1"/>
    </source>
</evidence>
<protein>
    <submittedName>
        <fullName evidence="1">Uncharacterized protein</fullName>
    </submittedName>
</protein>
<dbReference type="HOGENOM" id="CLU_2095835_0_0_12"/>
<proteinExistence type="predicted"/>
<dbReference type="AlphaFoldDB" id="I4B9N5"/>
<dbReference type="KEGG" id="tpx:Turpa_3354"/>
<name>I4B9N5_TURPD</name>